<evidence type="ECO:0000313" key="1">
    <source>
        <dbReference type="EMBL" id="NVO23043.1"/>
    </source>
</evidence>
<dbReference type="GO" id="GO:0003677">
    <property type="term" value="F:DNA binding"/>
    <property type="evidence" value="ECO:0007669"/>
    <property type="project" value="InterPro"/>
</dbReference>
<organism evidence="1 2">
    <name type="scientific">Donghicola mangrovi</name>
    <dbReference type="NCBI Taxonomy" id="2729614"/>
    <lineage>
        <taxon>Bacteria</taxon>
        <taxon>Pseudomonadati</taxon>
        <taxon>Pseudomonadota</taxon>
        <taxon>Alphaproteobacteria</taxon>
        <taxon>Rhodobacterales</taxon>
        <taxon>Roseobacteraceae</taxon>
        <taxon>Donghicola</taxon>
    </lineage>
</organism>
<reference evidence="1 2" key="1">
    <citation type="submission" date="2020-04" db="EMBL/GenBank/DDBJ databases">
        <title>Donghicola sp., a member of the Rhodobacteraceae family isolated from mangrove forest in Thailand.</title>
        <authorList>
            <person name="Charoenyingcharoen P."/>
            <person name="Yukphan P."/>
        </authorList>
    </citation>
    <scope>NUCLEOTIDE SEQUENCE [LARGE SCALE GENOMIC DNA]</scope>
    <source>
        <strain evidence="1 2">B5-SW-15</strain>
    </source>
</reference>
<dbReference type="Proteomes" id="UP000592216">
    <property type="component" value="Unassembled WGS sequence"/>
</dbReference>
<dbReference type="GO" id="GO:0006313">
    <property type="term" value="P:DNA transposition"/>
    <property type="evidence" value="ECO:0007669"/>
    <property type="project" value="InterPro"/>
</dbReference>
<dbReference type="InterPro" id="IPR002514">
    <property type="entry name" value="Transposase_8"/>
</dbReference>
<dbReference type="Pfam" id="PF01527">
    <property type="entry name" value="HTH_Tnp_1"/>
    <property type="match status" value="1"/>
</dbReference>
<dbReference type="EMBL" id="JABCJE010000002">
    <property type="protein sequence ID" value="NVO23043.1"/>
    <property type="molecule type" value="Genomic_DNA"/>
</dbReference>
<protein>
    <submittedName>
        <fullName evidence="1">Transposase</fullName>
    </submittedName>
</protein>
<dbReference type="GO" id="GO:0004803">
    <property type="term" value="F:transposase activity"/>
    <property type="evidence" value="ECO:0007669"/>
    <property type="project" value="InterPro"/>
</dbReference>
<dbReference type="InterPro" id="IPR009057">
    <property type="entry name" value="Homeodomain-like_sf"/>
</dbReference>
<gene>
    <name evidence="1" type="ORF">HJ536_06705</name>
</gene>
<comment type="caution">
    <text evidence="1">The sequence shown here is derived from an EMBL/GenBank/DDBJ whole genome shotgun (WGS) entry which is preliminary data.</text>
</comment>
<dbReference type="SUPFAM" id="SSF46689">
    <property type="entry name" value="Homeodomain-like"/>
    <property type="match status" value="1"/>
</dbReference>
<name>A0A850Q221_9RHOB</name>
<evidence type="ECO:0000313" key="2">
    <source>
        <dbReference type="Proteomes" id="UP000592216"/>
    </source>
</evidence>
<accession>A0A850Q221</accession>
<dbReference type="AlphaFoldDB" id="A0A850Q221"/>
<proteinExistence type="predicted"/>
<sequence>MSSATLYKWRTNYGGMDASLISELKEMAEENRRLKRTFAHVNMQNDLLKETLGHTSRPTQGRELAVKAVAV</sequence>